<accession>A0ABS3YP26</accession>
<dbReference type="RefSeq" id="WP_209137658.1">
    <property type="nucleotide sequence ID" value="NZ_JAGHKO010000001.1"/>
</dbReference>
<name>A0ABS3YP26_9BACT</name>
<keyword evidence="2" id="KW-1185">Reference proteome</keyword>
<dbReference type="Pfam" id="PF05138">
    <property type="entry name" value="PaaA_PaaC"/>
    <property type="match status" value="1"/>
</dbReference>
<dbReference type="EC" id="1.14.13.149" evidence="1"/>
<dbReference type="EMBL" id="JAGHKO010000001">
    <property type="protein sequence ID" value="MBO9199599.1"/>
    <property type="molecule type" value="Genomic_DNA"/>
</dbReference>
<gene>
    <name evidence="1" type="primary">paaC</name>
    <name evidence="1" type="ORF">J7I42_04930</name>
</gene>
<keyword evidence="1" id="KW-0560">Oxidoreductase</keyword>
<dbReference type="GO" id="GO:0097266">
    <property type="term" value="F:phenylacetyl-CoA 1,2-epoxidase activity"/>
    <property type="evidence" value="ECO:0007669"/>
    <property type="project" value="UniProtKB-EC"/>
</dbReference>
<sequence>MTKDTLYNYTLHLADNALILAQRNSEWCGHGPVLEQDIAITNISLDLIGQARSLYQYAAEVFNKKEGREATEDSLAYLRDVREFKNCLLVEQPNGDWAQTILRQFFFSTYQYGLYQQLQQSTDATLAAIAEKSLKEVTYHVRWSSEWVIRLGDGTAESHDRLENALDELWMFTGELFTPAGYELDALKAGFGVELTALKAAWEQKVNEIFAEATLPDAASRAGVWMQTGGKEGVHSEQLGFILAELQYMQRAYPGAEW</sequence>
<protein>
    <submittedName>
        <fullName evidence="1">Phenylacetate-CoA oxygenase subunit PaaC</fullName>
        <ecNumber evidence="1">1.14.13.149</ecNumber>
    </submittedName>
</protein>
<dbReference type="NCBIfam" id="TIGR02158">
    <property type="entry name" value="PA_CoA_Oxy3"/>
    <property type="match status" value="1"/>
</dbReference>
<dbReference type="PANTHER" id="PTHR30458:SF0">
    <property type="entry name" value="1,2-PHENYLACETYL-COA EPOXIDASE, SUBUNIT C"/>
    <property type="match status" value="1"/>
</dbReference>
<dbReference type="Proteomes" id="UP000677244">
    <property type="component" value="Unassembled WGS sequence"/>
</dbReference>
<dbReference type="SUPFAM" id="SSF47240">
    <property type="entry name" value="Ferritin-like"/>
    <property type="match status" value="1"/>
</dbReference>
<organism evidence="1 2">
    <name type="scientific">Niastella soli</name>
    <dbReference type="NCBI Taxonomy" id="2821487"/>
    <lineage>
        <taxon>Bacteria</taxon>
        <taxon>Pseudomonadati</taxon>
        <taxon>Bacteroidota</taxon>
        <taxon>Chitinophagia</taxon>
        <taxon>Chitinophagales</taxon>
        <taxon>Chitinophagaceae</taxon>
        <taxon>Niastella</taxon>
    </lineage>
</organism>
<proteinExistence type="predicted"/>
<evidence type="ECO:0000313" key="1">
    <source>
        <dbReference type="EMBL" id="MBO9199599.1"/>
    </source>
</evidence>
<reference evidence="1 2" key="1">
    <citation type="submission" date="2021-03" db="EMBL/GenBank/DDBJ databases">
        <title>Assistant Professor.</title>
        <authorList>
            <person name="Huq M.A."/>
        </authorList>
    </citation>
    <scope>NUCLEOTIDE SEQUENCE [LARGE SCALE GENOMIC DNA]</scope>
    <source>
        <strain evidence="1 2">MAH-29</strain>
    </source>
</reference>
<dbReference type="InterPro" id="IPR012347">
    <property type="entry name" value="Ferritin-like"/>
</dbReference>
<dbReference type="InterPro" id="IPR052703">
    <property type="entry name" value="Aromatic_CoA_ox/epox"/>
</dbReference>
<dbReference type="PIRSF" id="PIRSF037834">
    <property type="entry name" value="PA_CoA_Oase3"/>
    <property type="match status" value="1"/>
</dbReference>
<dbReference type="InterPro" id="IPR009078">
    <property type="entry name" value="Ferritin-like_SF"/>
</dbReference>
<dbReference type="Gene3D" id="1.20.1260.10">
    <property type="match status" value="1"/>
</dbReference>
<dbReference type="InterPro" id="IPR011882">
    <property type="entry name" value="PaaC"/>
</dbReference>
<evidence type="ECO:0000313" key="2">
    <source>
        <dbReference type="Proteomes" id="UP000677244"/>
    </source>
</evidence>
<dbReference type="InterPro" id="IPR007814">
    <property type="entry name" value="PaaA_PaaC"/>
</dbReference>
<comment type="caution">
    <text evidence="1">The sequence shown here is derived from an EMBL/GenBank/DDBJ whole genome shotgun (WGS) entry which is preliminary data.</text>
</comment>
<dbReference type="PANTHER" id="PTHR30458">
    <property type="entry name" value="PHENYLACETIC ACID DEGRADATION PROTEIN PAA"/>
    <property type="match status" value="1"/>
</dbReference>